<dbReference type="PROSITE" id="PS50921">
    <property type="entry name" value="ANTAR"/>
    <property type="match status" value="1"/>
</dbReference>
<dbReference type="InterPro" id="IPR036388">
    <property type="entry name" value="WH-like_DNA-bd_sf"/>
</dbReference>
<dbReference type="SUPFAM" id="SSF55781">
    <property type="entry name" value="GAF domain-like"/>
    <property type="match status" value="1"/>
</dbReference>
<dbReference type="OrthoDB" id="7466251at2"/>
<dbReference type="EMBL" id="SZPZ01000004">
    <property type="protein sequence ID" value="TKK76290.1"/>
    <property type="molecule type" value="Genomic_DNA"/>
</dbReference>
<dbReference type="AlphaFoldDB" id="A0A4U3LL26"/>
<proteinExistence type="predicted"/>
<evidence type="ECO:0000313" key="4">
    <source>
        <dbReference type="EMBL" id="TKK76290.1"/>
    </source>
</evidence>
<keyword evidence="1" id="KW-0805">Transcription regulation</keyword>
<dbReference type="InterPro" id="IPR003018">
    <property type="entry name" value="GAF"/>
</dbReference>
<evidence type="ECO:0000256" key="2">
    <source>
        <dbReference type="ARBA" id="ARBA00023163"/>
    </source>
</evidence>
<dbReference type="Gene3D" id="3.30.450.40">
    <property type="match status" value="1"/>
</dbReference>
<feature type="domain" description="ANTAR" evidence="3">
    <location>
        <begin position="173"/>
        <end position="234"/>
    </location>
</feature>
<evidence type="ECO:0000313" key="5">
    <source>
        <dbReference type="Proteomes" id="UP000305836"/>
    </source>
</evidence>
<dbReference type="Pfam" id="PF13185">
    <property type="entry name" value="GAF_2"/>
    <property type="match status" value="1"/>
</dbReference>
<dbReference type="PIRSF" id="PIRSF036625">
    <property type="entry name" value="GAF_ANTAR"/>
    <property type="match status" value="1"/>
</dbReference>
<dbReference type="RefSeq" id="WP_137257158.1">
    <property type="nucleotide sequence ID" value="NZ_JBHSPQ010000003.1"/>
</dbReference>
<reference evidence="4 5" key="1">
    <citation type="submission" date="2019-04" db="EMBL/GenBank/DDBJ databases">
        <title>Kribbella sp. NEAU-THZ 27 nov., a novel actinomycete isolated from soil.</title>
        <authorList>
            <person name="Duan L."/>
        </authorList>
    </citation>
    <scope>NUCLEOTIDE SEQUENCE [LARGE SCALE GENOMIC DNA]</scope>
    <source>
        <strain evidence="5">NEAU-THZ27</strain>
    </source>
</reference>
<sequence length="254" mass="27494">MAEGILELAQELAEISRLVEDDDVSTTLSRFVRRMVQTVPDCDESSLTVLANGQPEIVARYHRTTDPISEPPRAALDAELTTKSGPVYDTLMYGEPRRIADLAVDYRWPEFAAAGINAGYRSCLFLPLPAANDDVATFSLFSGKPNAFGGTSYDLVLLLALHAGAAFDNVQLYNDSTQLVSQLQSALANRTVIGQAQGILMHRYDLSADTAFTVLKRGSQDGNLKLRALALELVEAQSNGTLTQTLTNRGLISG</sequence>
<name>A0A4U3LL26_9ACTN</name>
<organism evidence="4 5">
    <name type="scientific">Kribbella jiaozuonensis</name>
    <dbReference type="NCBI Taxonomy" id="2575441"/>
    <lineage>
        <taxon>Bacteria</taxon>
        <taxon>Bacillati</taxon>
        <taxon>Actinomycetota</taxon>
        <taxon>Actinomycetes</taxon>
        <taxon>Propionibacteriales</taxon>
        <taxon>Kribbellaceae</taxon>
        <taxon>Kribbella</taxon>
    </lineage>
</organism>
<gene>
    <name evidence="4" type="ORF">FDA38_28180</name>
</gene>
<comment type="caution">
    <text evidence="4">The sequence shown here is derived from an EMBL/GenBank/DDBJ whole genome shotgun (WGS) entry which is preliminary data.</text>
</comment>
<protein>
    <submittedName>
        <fullName evidence="4">GAF and ANTAR domain-containing protein</fullName>
    </submittedName>
</protein>
<accession>A0A4U3LL26</accession>
<keyword evidence="5" id="KW-1185">Reference proteome</keyword>
<dbReference type="InterPro" id="IPR005561">
    <property type="entry name" value="ANTAR"/>
</dbReference>
<keyword evidence="2" id="KW-0804">Transcription</keyword>
<evidence type="ECO:0000259" key="3">
    <source>
        <dbReference type="PROSITE" id="PS50921"/>
    </source>
</evidence>
<dbReference type="InterPro" id="IPR012074">
    <property type="entry name" value="GAF_ANTAR"/>
</dbReference>
<dbReference type="Gene3D" id="1.10.10.10">
    <property type="entry name" value="Winged helix-like DNA-binding domain superfamily/Winged helix DNA-binding domain"/>
    <property type="match status" value="1"/>
</dbReference>
<dbReference type="GO" id="GO:0003723">
    <property type="term" value="F:RNA binding"/>
    <property type="evidence" value="ECO:0007669"/>
    <property type="project" value="InterPro"/>
</dbReference>
<evidence type="ECO:0000256" key="1">
    <source>
        <dbReference type="ARBA" id="ARBA00023015"/>
    </source>
</evidence>
<dbReference type="SMART" id="SM01012">
    <property type="entry name" value="ANTAR"/>
    <property type="match status" value="1"/>
</dbReference>
<dbReference type="Proteomes" id="UP000305836">
    <property type="component" value="Unassembled WGS sequence"/>
</dbReference>
<dbReference type="InterPro" id="IPR029016">
    <property type="entry name" value="GAF-like_dom_sf"/>
</dbReference>
<dbReference type="Pfam" id="PF03861">
    <property type="entry name" value="ANTAR"/>
    <property type="match status" value="1"/>
</dbReference>